<keyword evidence="4" id="KW-1185">Reference proteome</keyword>
<evidence type="ECO:0000256" key="1">
    <source>
        <dbReference type="SAM" id="MobiDB-lite"/>
    </source>
</evidence>
<feature type="domain" description="RapZ C-terminal" evidence="2">
    <location>
        <begin position="20"/>
        <end position="139"/>
    </location>
</feature>
<organism evidence="3 4">
    <name type="scientific">Alectoria fallacina</name>
    <dbReference type="NCBI Taxonomy" id="1903189"/>
    <lineage>
        <taxon>Eukaryota</taxon>
        <taxon>Fungi</taxon>
        <taxon>Dikarya</taxon>
        <taxon>Ascomycota</taxon>
        <taxon>Pezizomycotina</taxon>
        <taxon>Lecanoromycetes</taxon>
        <taxon>OSLEUM clade</taxon>
        <taxon>Lecanoromycetidae</taxon>
        <taxon>Lecanorales</taxon>
        <taxon>Lecanorineae</taxon>
        <taxon>Parmeliaceae</taxon>
        <taxon>Alectoria</taxon>
    </lineage>
</organism>
<dbReference type="AlphaFoldDB" id="A0A8H3G7C5"/>
<reference evidence="3" key="1">
    <citation type="submission" date="2021-03" db="EMBL/GenBank/DDBJ databases">
        <authorList>
            <person name="Tagirdzhanova G."/>
        </authorList>
    </citation>
    <scope>NUCLEOTIDE SEQUENCE</scope>
</reference>
<gene>
    <name evidence="3" type="ORF">ALECFALPRED_006708</name>
</gene>
<dbReference type="Pfam" id="PF22740">
    <property type="entry name" value="PapZ_C"/>
    <property type="match status" value="1"/>
</dbReference>
<dbReference type="Proteomes" id="UP000664203">
    <property type="component" value="Unassembled WGS sequence"/>
</dbReference>
<evidence type="ECO:0000313" key="3">
    <source>
        <dbReference type="EMBL" id="CAF9936134.1"/>
    </source>
</evidence>
<comment type="caution">
    <text evidence="3">The sequence shown here is derived from an EMBL/GenBank/DDBJ whole genome shotgun (WGS) entry which is preliminary data.</text>
</comment>
<feature type="compositionally biased region" description="Polar residues" evidence="1">
    <location>
        <begin position="161"/>
        <end position="171"/>
    </location>
</feature>
<evidence type="ECO:0000313" key="4">
    <source>
        <dbReference type="Proteomes" id="UP000664203"/>
    </source>
</evidence>
<dbReference type="InterPro" id="IPR053931">
    <property type="entry name" value="RapZ_C"/>
</dbReference>
<name>A0A8H3G7C5_9LECA</name>
<proteinExistence type="predicted"/>
<dbReference type="EMBL" id="CAJPDR010000434">
    <property type="protein sequence ID" value="CAF9936134.1"/>
    <property type="molecule type" value="Genomic_DNA"/>
</dbReference>
<evidence type="ECO:0000259" key="2">
    <source>
        <dbReference type="Pfam" id="PF22740"/>
    </source>
</evidence>
<accession>A0A8H3G7C5</accession>
<feature type="region of interest" description="Disordered" evidence="1">
    <location>
        <begin position="149"/>
        <end position="183"/>
    </location>
</feature>
<dbReference type="OrthoDB" id="5418695at2759"/>
<feature type="compositionally biased region" description="Basic and acidic residues" evidence="1">
    <location>
        <begin position="149"/>
        <end position="160"/>
    </location>
</feature>
<protein>
    <recommendedName>
        <fullName evidence="2">RapZ C-terminal domain-containing protein</fullName>
    </recommendedName>
</protein>
<sequence>MPYTRRSHTNGDLRPNGLCIHVITYGRKRGHAQIPIPKLIHVDCVQTEPPPLELREKYTGVDKELSDVYWSNPLHVKLLQETLDQLEIKILNGPFLQGGCAAVVVNCMSGKHRSVAMAEKLADEIQQWDRIVVNREHLDTDVVSGQTRETRIEVGTHNDRPGTQGSTQERVVSSPEVEEMGEE</sequence>